<dbReference type="InterPro" id="IPR036138">
    <property type="entry name" value="PBP_dimer_sf"/>
</dbReference>
<accession>A0A3Q9R1Q9</accession>
<dbReference type="PROSITE" id="PS51257">
    <property type="entry name" value="PROKAR_LIPOPROTEIN"/>
    <property type="match status" value="1"/>
</dbReference>
<dbReference type="InterPro" id="IPR032710">
    <property type="entry name" value="NTF2-like_dom_sf"/>
</dbReference>
<reference evidence="11 12" key="1">
    <citation type="submission" date="2017-07" db="EMBL/GenBank/DDBJ databases">
        <title>The complete genome sequence of Bacillus mesonae strain H20-5, an efficient strain improving plant abiotic stress resistance.</title>
        <authorList>
            <person name="Kim S.Y."/>
            <person name="Song H."/>
            <person name="Sang M.K."/>
            <person name="Weon H.-Y."/>
            <person name="Song J."/>
        </authorList>
    </citation>
    <scope>NUCLEOTIDE SEQUENCE [LARGE SCALE GENOMIC DNA]</scope>
    <source>
        <strain evidence="11 12">H20-5</strain>
    </source>
</reference>
<evidence type="ECO:0000259" key="9">
    <source>
        <dbReference type="Pfam" id="PF03717"/>
    </source>
</evidence>
<keyword evidence="5" id="KW-0472">Membrane</keyword>
<dbReference type="GO" id="GO:0016740">
    <property type="term" value="F:transferase activity"/>
    <property type="evidence" value="ECO:0007669"/>
    <property type="project" value="UniProtKB-KW"/>
</dbReference>
<dbReference type="GO" id="GO:0008658">
    <property type="term" value="F:penicillin binding"/>
    <property type="evidence" value="ECO:0007669"/>
    <property type="project" value="InterPro"/>
</dbReference>
<dbReference type="GO" id="GO:0009252">
    <property type="term" value="P:peptidoglycan biosynthetic process"/>
    <property type="evidence" value="ECO:0007669"/>
    <property type="project" value="UniProtKB-UniPathway"/>
</dbReference>
<comment type="pathway">
    <text evidence="2">Cell wall biogenesis; peptidoglycan biosynthesis.</text>
</comment>
<name>A0A3Q9R1Q9_9BACI</name>
<dbReference type="STRING" id="1193713.GCA_001636315_02260"/>
<comment type="subcellular location">
    <subcellularLocation>
        <location evidence="1">Membrane</location>
    </subcellularLocation>
</comment>
<dbReference type="KEGG" id="nmk:CHR53_26730"/>
<dbReference type="Gene3D" id="3.40.710.10">
    <property type="entry name" value="DD-peptidase/beta-lactamase superfamily"/>
    <property type="match status" value="1"/>
</dbReference>
<dbReference type="EC" id="3.4.16.4" evidence="4"/>
<proteinExistence type="inferred from homology"/>
<keyword evidence="11" id="KW-0808">Transferase</keyword>
<protein>
    <recommendedName>
        <fullName evidence="4">serine-type D-Ala-D-Ala carboxypeptidase</fullName>
        <ecNumber evidence="4">3.4.16.4</ecNumber>
    </recommendedName>
</protein>
<sequence>MKKFVGVLLAVILVVVFAGCSKEPQPQDRFAEYIDLWNKQKFDKMYDYLSNSAKKKISKEDFTSRYEKIYDDLEISDLKIHFKKPKDDKQGDNDKAQYSFTVDMNSVGGPISFTYKANLKKEEKNDKKNWYVDWNTGFIFPQLKEGDKISLNTVTPKRGEILDRFGNSLAANGQVYEVGVVAGKLDNSVLEPLSKLLKMSPDQINKAVGASWVQEGMFVPLKKVSMDDKERVAQLVALEPVQTRKVEARVYPYGQAAAQLVGYVGPITAERLEKLKDKGYTANDVVGVRGLEQVFDEQLKGTTGVKISIKKADGSEEVLAEKPVEDGKDIKLTIDADLQVAIFDEMGKEAGTASAMNPMTGETLALVSSPSFDPNQAMLGFSTDEWKKLQDDKKKPLLTRFSQVFAPGSVMKPITAAIGLESGAIKPDEGVNIEGKQWQKDKSWGGYYVTRVHVGSPINLEKSLVYSDNIYYAQAALKIGKDGFTAGLKKFGFESELDYAYPLETSKIGGLGSEIALADSGYGQGQIQMSIVHLLASYTPFVNSGNMIKPILLADDKQGQVMQEGVVSRDHAALISADLRKVVGDVHGTAHAAEMKDYPLAGKTGTAEIKQKQGETGTELGWFVGYNYKKPDLMIGMMIEDVQKRGGSSIPVKKVKNIYTKWK</sequence>
<evidence type="ECO:0000256" key="4">
    <source>
        <dbReference type="ARBA" id="ARBA00012448"/>
    </source>
</evidence>
<dbReference type="GO" id="GO:0071555">
    <property type="term" value="P:cell wall organization"/>
    <property type="evidence" value="ECO:0007669"/>
    <property type="project" value="TreeGrafter"/>
</dbReference>
<dbReference type="EMBL" id="CP022572">
    <property type="protein sequence ID" value="AZU64536.1"/>
    <property type="molecule type" value="Genomic_DNA"/>
</dbReference>
<dbReference type="UniPathway" id="UPA00219"/>
<keyword evidence="12" id="KW-1185">Reference proteome</keyword>
<dbReference type="SUPFAM" id="SSF56601">
    <property type="entry name" value="beta-lactamase/transpeptidase-like"/>
    <property type="match status" value="1"/>
</dbReference>
<dbReference type="InterPro" id="IPR005311">
    <property type="entry name" value="PBP_dimer"/>
</dbReference>
<dbReference type="OrthoDB" id="9766847at2"/>
<organism evidence="11 12">
    <name type="scientific">Neobacillus mesonae</name>
    <dbReference type="NCBI Taxonomy" id="1193713"/>
    <lineage>
        <taxon>Bacteria</taxon>
        <taxon>Bacillati</taxon>
        <taxon>Bacillota</taxon>
        <taxon>Bacilli</taxon>
        <taxon>Bacillales</taxon>
        <taxon>Bacillaceae</taxon>
        <taxon>Neobacillus</taxon>
    </lineage>
</organism>
<dbReference type="GO" id="GO:0046677">
    <property type="term" value="P:response to antibiotic"/>
    <property type="evidence" value="ECO:0007669"/>
    <property type="project" value="InterPro"/>
</dbReference>
<gene>
    <name evidence="11" type="ORF">CHR53_26730</name>
</gene>
<dbReference type="Gene3D" id="3.10.450.100">
    <property type="entry name" value="NTF2-like, domain 1"/>
    <property type="match status" value="1"/>
</dbReference>
<dbReference type="Pfam" id="PF03717">
    <property type="entry name" value="PBP_dimer"/>
    <property type="match status" value="1"/>
</dbReference>
<evidence type="ECO:0000256" key="7">
    <source>
        <dbReference type="SAM" id="SignalP"/>
    </source>
</evidence>
<dbReference type="GO" id="GO:0071972">
    <property type="term" value="F:peptidoglycan L,D-transpeptidase activity"/>
    <property type="evidence" value="ECO:0007669"/>
    <property type="project" value="TreeGrafter"/>
</dbReference>
<feature type="domain" description="Penicillin-binding protein dimerisation" evidence="9">
    <location>
        <begin position="154"/>
        <end position="315"/>
    </location>
</feature>
<feature type="signal peptide" evidence="7">
    <location>
        <begin position="1"/>
        <end position="18"/>
    </location>
</feature>
<dbReference type="GO" id="GO:0005886">
    <property type="term" value="C:plasma membrane"/>
    <property type="evidence" value="ECO:0007669"/>
    <property type="project" value="TreeGrafter"/>
</dbReference>
<evidence type="ECO:0000256" key="1">
    <source>
        <dbReference type="ARBA" id="ARBA00004370"/>
    </source>
</evidence>
<dbReference type="InterPro" id="IPR050515">
    <property type="entry name" value="Beta-lactam/transpept"/>
</dbReference>
<evidence type="ECO:0000256" key="2">
    <source>
        <dbReference type="ARBA" id="ARBA00004752"/>
    </source>
</evidence>
<dbReference type="SUPFAM" id="SSF56519">
    <property type="entry name" value="Penicillin binding protein dimerisation domain"/>
    <property type="match status" value="1"/>
</dbReference>
<dbReference type="InterPro" id="IPR001460">
    <property type="entry name" value="PCN-bd_Tpept"/>
</dbReference>
<dbReference type="AlphaFoldDB" id="A0A3Q9R1Q9"/>
<dbReference type="Gene3D" id="3.30.1390.30">
    <property type="entry name" value="Penicillin-binding protein 2a, domain 3"/>
    <property type="match status" value="1"/>
</dbReference>
<evidence type="ECO:0000313" key="11">
    <source>
        <dbReference type="EMBL" id="AZU64536.1"/>
    </source>
</evidence>
<comment type="similarity">
    <text evidence="3">Belongs to the transpeptidase family.</text>
</comment>
<evidence type="ECO:0000313" key="12">
    <source>
        <dbReference type="Proteomes" id="UP000282892"/>
    </source>
</evidence>
<evidence type="ECO:0000259" key="8">
    <source>
        <dbReference type="Pfam" id="PF00905"/>
    </source>
</evidence>
<dbReference type="SUPFAM" id="SSF54427">
    <property type="entry name" value="NTF2-like"/>
    <property type="match status" value="1"/>
</dbReference>
<dbReference type="InterPro" id="IPR007887">
    <property type="entry name" value="MecA_N"/>
</dbReference>
<feature type="domain" description="Penicillin-binding protein transpeptidase" evidence="8">
    <location>
        <begin position="351"/>
        <end position="659"/>
    </location>
</feature>
<evidence type="ECO:0000256" key="6">
    <source>
        <dbReference type="ARBA" id="ARBA00034000"/>
    </source>
</evidence>
<feature type="domain" description="NTF2-like N-terminal transpeptidase" evidence="10">
    <location>
        <begin position="25"/>
        <end position="147"/>
    </location>
</feature>
<dbReference type="Proteomes" id="UP000282892">
    <property type="component" value="Chromosome"/>
</dbReference>
<evidence type="ECO:0000259" key="10">
    <source>
        <dbReference type="Pfam" id="PF05223"/>
    </source>
</evidence>
<dbReference type="PANTHER" id="PTHR30627">
    <property type="entry name" value="PEPTIDOGLYCAN D,D-TRANSPEPTIDASE"/>
    <property type="match status" value="1"/>
</dbReference>
<dbReference type="Pfam" id="PF05223">
    <property type="entry name" value="MecA_N"/>
    <property type="match status" value="1"/>
</dbReference>
<dbReference type="Gene3D" id="3.90.1310.10">
    <property type="entry name" value="Penicillin-binding protein 2a (Domain 2)"/>
    <property type="match status" value="1"/>
</dbReference>
<dbReference type="PANTHER" id="PTHR30627:SF25">
    <property type="entry name" value="PENICILLIN-BINDING PROTEIN 3"/>
    <property type="match status" value="1"/>
</dbReference>
<keyword evidence="7" id="KW-0732">Signal</keyword>
<evidence type="ECO:0000256" key="3">
    <source>
        <dbReference type="ARBA" id="ARBA00007171"/>
    </source>
</evidence>
<dbReference type="GO" id="GO:0009002">
    <property type="term" value="F:serine-type D-Ala-D-Ala carboxypeptidase activity"/>
    <property type="evidence" value="ECO:0007669"/>
    <property type="project" value="UniProtKB-EC"/>
</dbReference>
<comment type="catalytic activity">
    <reaction evidence="6">
        <text>Preferential cleavage: (Ac)2-L-Lys-D-Ala-|-D-Ala. Also transpeptidation of peptidyl-alanyl moieties that are N-acyl substituents of D-alanine.</text>
        <dbReference type="EC" id="3.4.16.4"/>
    </reaction>
</comment>
<feature type="chain" id="PRO_5038576272" description="serine-type D-Ala-D-Ala carboxypeptidase" evidence="7">
    <location>
        <begin position="19"/>
        <end position="663"/>
    </location>
</feature>
<dbReference type="Pfam" id="PF00905">
    <property type="entry name" value="Transpeptidase"/>
    <property type="match status" value="1"/>
</dbReference>
<evidence type="ECO:0000256" key="5">
    <source>
        <dbReference type="ARBA" id="ARBA00023136"/>
    </source>
</evidence>
<dbReference type="InterPro" id="IPR012338">
    <property type="entry name" value="Beta-lactam/transpept-like"/>
</dbReference>
<dbReference type="RefSeq" id="WP_127489334.1">
    <property type="nucleotide sequence ID" value="NZ_CP022572.1"/>
</dbReference>